<sequence length="52" mass="6181">MVRQCNTRKSGDVGFEIPSVIMDPNNNFKRSREKQKKNNNERKLGQHINYLF</sequence>
<proteinExistence type="predicted"/>
<dbReference type="EMBL" id="GGEC01029446">
    <property type="protein sequence ID" value="MBX09930.1"/>
    <property type="molecule type" value="Transcribed_RNA"/>
</dbReference>
<feature type="region of interest" description="Disordered" evidence="1">
    <location>
        <begin position="24"/>
        <end position="52"/>
    </location>
</feature>
<evidence type="ECO:0000256" key="1">
    <source>
        <dbReference type="SAM" id="MobiDB-lite"/>
    </source>
</evidence>
<protein>
    <submittedName>
        <fullName evidence="2">Uncharacterized protein</fullName>
    </submittedName>
</protein>
<reference evidence="2" key="1">
    <citation type="submission" date="2018-02" db="EMBL/GenBank/DDBJ databases">
        <title>Rhizophora mucronata_Transcriptome.</title>
        <authorList>
            <person name="Meera S.P."/>
            <person name="Sreeshan A."/>
            <person name="Augustine A."/>
        </authorList>
    </citation>
    <scope>NUCLEOTIDE SEQUENCE</scope>
    <source>
        <tissue evidence="2">Leaf</tissue>
    </source>
</reference>
<dbReference type="AlphaFoldDB" id="A0A2P2KW15"/>
<evidence type="ECO:0000313" key="2">
    <source>
        <dbReference type="EMBL" id="MBX09930.1"/>
    </source>
</evidence>
<name>A0A2P2KW15_RHIMU</name>
<accession>A0A2P2KW15</accession>
<organism evidence="2">
    <name type="scientific">Rhizophora mucronata</name>
    <name type="common">Asiatic mangrove</name>
    <dbReference type="NCBI Taxonomy" id="61149"/>
    <lineage>
        <taxon>Eukaryota</taxon>
        <taxon>Viridiplantae</taxon>
        <taxon>Streptophyta</taxon>
        <taxon>Embryophyta</taxon>
        <taxon>Tracheophyta</taxon>
        <taxon>Spermatophyta</taxon>
        <taxon>Magnoliopsida</taxon>
        <taxon>eudicotyledons</taxon>
        <taxon>Gunneridae</taxon>
        <taxon>Pentapetalae</taxon>
        <taxon>rosids</taxon>
        <taxon>fabids</taxon>
        <taxon>Malpighiales</taxon>
        <taxon>Rhizophoraceae</taxon>
        <taxon>Rhizophora</taxon>
    </lineage>
</organism>